<reference evidence="2" key="1">
    <citation type="journal article" date="2020" name="mSystems">
        <title>Genome- and Community-Level Interaction Insights into Carbon Utilization and Element Cycling Functions of Hydrothermarchaeota in Hydrothermal Sediment.</title>
        <authorList>
            <person name="Zhou Z."/>
            <person name="Liu Y."/>
            <person name="Xu W."/>
            <person name="Pan J."/>
            <person name="Luo Z.H."/>
            <person name="Li M."/>
        </authorList>
    </citation>
    <scope>NUCLEOTIDE SEQUENCE [LARGE SCALE GENOMIC DNA]</scope>
    <source>
        <strain evidence="2">SpSt-1217</strain>
    </source>
</reference>
<evidence type="ECO:0000313" key="2">
    <source>
        <dbReference type="EMBL" id="HDR51431.1"/>
    </source>
</evidence>
<dbReference type="SUPFAM" id="SSF50952">
    <property type="entry name" value="Soluble quinoprotein glucose dehydrogenase"/>
    <property type="match status" value="1"/>
</dbReference>
<dbReference type="InterPro" id="IPR012938">
    <property type="entry name" value="Glc/Sorbosone_DH"/>
</dbReference>
<evidence type="ECO:0000259" key="1">
    <source>
        <dbReference type="Pfam" id="PF07995"/>
    </source>
</evidence>
<sequence length="351" mass="39870">MDYFMEVETFADNLEVPWAIDFIDKNTALITESPGRLRVVKNGIMQPEPVKNTPQVLNEGQGGLLDVTVDPEYEQNGWIYLAYSHALENFTGDRPPAMTRIVRVKIENNTWVNEELLFEAPPETYRTTRHHYGCRIVFDPWGYLYFAIGDRGAGYQAQDFTLPNGKVHRIHKNGRIPDNNPYLYDETAIKSLYSLGNRNIQGMAIHPETGLLWTTEHGPMGGDELNLIGAGKNYGWETVTYGRNYNGTIITELTHMPGMEQPNFYWNPSIAVCGLDFYTGDLFPKWKNRLLVGALKYEEVRLLQIEEDRVVHEQVIFKGAGRVRDVSTGPDGAIYVVLNNPGKVVRLTPEN</sequence>
<dbReference type="InterPro" id="IPR011041">
    <property type="entry name" value="Quinoprot_gluc/sorb_DH_b-prop"/>
</dbReference>
<dbReference type="PANTHER" id="PTHR19328:SF75">
    <property type="entry name" value="ALDOSE SUGAR DEHYDROGENASE YLII"/>
    <property type="match status" value="1"/>
</dbReference>
<dbReference type="Proteomes" id="UP000886047">
    <property type="component" value="Unassembled WGS sequence"/>
</dbReference>
<comment type="caution">
    <text evidence="2">The sequence shown here is derived from an EMBL/GenBank/DDBJ whole genome shotgun (WGS) entry which is preliminary data.</text>
</comment>
<proteinExistence type="predicted"/>
<organism evidence="2">
    <name type="scientific">Mariniphaga anaerophila</name>
    <dbReference type="NCBI Taxonomy" id="1484053"/>
    <lineage>
        <taxon>Bacteria</taxon>
        <taxon>Pseudomonadati</taxon>
        <taxon>Bacteroidota</taxon>
        <taxon>Bacteroidia</taxon>
        <taxon>Marinilabiliales</taxon>
        <taxon>Prolixibacteraceae</taxon>
        <taxon>Mariniphaga</taxon>
    </lineage>
</organism>
<protein>
    <submittedName>
        <fullName evidence="2">PQQ-dependent sugar dehydrogenase</fullName>
    </submittedName>
</protein>
<name>A0A831LX39_9BACT</name>
<dbReference type="InterPro" id="IPR011042">
    <property type="entry name" value="6-blade_b-propeller_TolB-like"/>
</dbReference>
<feature type="domain" description="Glucose/Sorbosone dehydrogenase" evidence="1">
    <location>
        <begin position="14"/>
        <end position="345"/>
    </location>
</feature>
<accession>A0A831LX39</accession>
<dbReference type="EMBL" id="DSDK01000404">
    <property type="protein sequence ID" value="HDR51431.1"/>
    <property type="molecule type" value="Genomic_DNA"/>
</dbReference>
<dbReference type="Gene3D" id="2.120.10.30">
    <property type="entry name" value="TolB, C-terminal domain"/>
    <property type="match status" value="1"/>
</dbReference>
<dbReference type="PANTHER" id="PTHR19328">
    <property type="entry name" value="HEDGEHOG-INTERACTING PROTEIN"/>
    <property type="match status" value="1"/>
</dbReference>
<dbReference type="AlphaFoldDB" id="A0A831LX39"/>
<dbReference type="Pfam" id="PF07995">
    <property type="entry name" value="GSDH"/>
    <property type="match status" value="1"/>
</dbReference>
<gene>
    <name evidence="2" type="ORF">ENN90_07395</name>
</gene>